<evidence type="ECO:0000313" key="4">
    <source>
        <dbReference type="Proteomes" id="UP000060277"/>
    </source>
</evidence>
<feature type="region of interest" description="Disordered" evidence="1">
    <location>
        <begin position="36"/>
        <end position="88"/>
    </location>
</feature>
<evidence type="ECO:0000256" key="2">
    <source>
        <dbReference type="SAM" id="SignalP"/>
    </source>
</evidence>
<gene>
    <name evidence="3" type="ORF">AT302_14070</name>
</gene>
<evidence type="ECO:0008006" key="5">
    <source>
        <dbReference type="Google" id="ProtNLM"/>
    </source>
</evidence>
<dbReference type="RefSeq" id="WP_058377649.1">
    <property type="nucleotide sequence ID" value="NZ_CP013480.3"/>
</dbReference>
<keyword evidence="2" id="KW-0732">Signal</keyword>
<feature type="compositionally biased region" description="Gly residues" evidence="1">
    <location>
        <begin position="36"/>
        <end position="47"/>
    </location>
</feature>
<dbReference type="EMBL" id="CP013480">
    <property type="protein sequence ID" value="ALS60735.1"/>
    <property type="molecule type" value="Genomic_DNA"/>
</dbReference>
<feature type="signal peptide" evidence="2">
    <location>
        <begin position="1"/>
        <end position="32"/>
    </location>
</feature>
<feature type="compositionally biased region" description="Low complexity" evidence="1">
    <location>
        <begin position="54"/>
        <end position="79"/>
    </location>
</feature>
<evidence type="ECO:0000313" key="3">
    <source>
        <dbReference type="EMBL" id="ALS60735.1"/>
    </source>
</evidence>
<name>A0ABM5WJX9_9BURK</name>
<keyword evidence="4" id="KW-1185">Reference proteome</keyword>
<organism evidence="3 4">
    <name type="scientific">Pandoraea norimbergensis</name>
    <dbReference type="NCBI Taxonomy" id="93219"/>
    <lineage>
        <taxon>Bacteria</taxon>
        <taxon>Pseudomonadati</taxon>
        <taxon>Pseudomonadota</taxon>
        <taxon>Betaproteobacteria</taxon>
        <taxon>Burkholderiales</taxon>
        <taxon>Burkholderiaceae</taxon>
        <taxon>Pandoraea</taxon>
    </lineage>
</organism>
<proteinExistence type="predicted"/>
<reference evidence="4" key="1">
    <citation type="submission" date="2015-12" db="EMBL/GenBank/DDBJ databases">
        <title>Complete genome sequence of Pandoraea norimbergensis DSM 11628.</title>
        <authorList>
            <person name="Ee R."/>
            <person name="Lim Y.-L."/>
            <person name="Yong D."/>
            <person name="Yin W.-F."/>
            <person name="Chan K.-G."/>
        </authorList>
    </citation>
    <scope>NUCLEOTIDE SEQUENCE [LARGE SCALE GENOMIC DNA]</scope>
    <source>
        <strain evidence="4">DSM 11628</strain>
    </source>
</reference>
<sequence length="144" mass="14913">MQTTDSTLARAARAVGTAGFVLGMALAFSAQAAPGNGSGMQGNGMGTQGPADSTQAQGMQGTQGMQAAQGMQGTQQAQGNCSRETPSDNAIVGKSLTEAKSMLQGCPWRIGEQDGKAMPLTRDHRPERRTLTIENDKVTNVTRG</sequence>
<accession>A0ABM5WJX9</accession>
<dbReference type="Proteomes" id="UP000060277">
    <property type="component" value="Chromosome"/>
</dbReference>
<feature type="chain" id="PRO_5045827351" description="Peptidase inhibitor I78 family protein" evidence="2">
    <location>
        <begin position="33"/>
        <end position="144"/>
    </location>
</feature>
<evidence type="ECO:0000256" key="1">
    <source>
        <dbReference type="SAM" id="MobiDB-lite"/>
    </source>
</evidence>
<protein>
    <recommendedName>
        <fullName evidence="5">Peptidase inhibitor I78 family protein</fullName>
    </recommendedName>
</protein>